<gene>
    <name evidence="2" type="ORF">JTBM06_V1_50042</name>
</gene>
<evidence type="ECO:0000256" key="1">
    <source>
        <dbReference type="SAM" id="Phobius"/>
    </source>
</evidence>
<evidence type="ECO:0008006" key="3">
    <source>
        <dbReference type="Google" id="ProtNLM"/>
    </source>
</evidence>
<dbReference type="InterPro" id="IPR021806">
    <property type="entry name" value="DUF3379"/>
</dbReference>
<evidence type="ECO:0000313" key="2">
    <source>
        <dbReference type="EMBL" id="VUX55603.1"/>
    </source>
</evidence>
<keyword evidence="1" id="KW-0812">Transmembrane</keyword>
<name>A0A7D9H4I2_9GAMM</name>
<protein>
    <recommendedName>
        <fullName evidence="3">DUF3379 family protein</fullName>
    </recommendedName>
</protein>
<dbReference type="Pfam" id="PF11859">
    <property type="entry name" value="DUF3379"/>
    <property type="match status" value="1"/>
</dbReference>
<keyword evidence="1" id="KW-1133">Transmembrane helix</keyword>
<accession>A0A7D9H4I2</accession>
<dbReference type="EMBL" id="LR633967">
    <property type="protein sequence ID" value="VUX55603.1"/>
    <property type="molecule type" value="Genomic_DNA"/>
</dbReference>
<dbReference type="AlphaFoldDB" id="A0A7D9H4I2"/>
<proteinExistence type="predicted"/>
<reference evidence="2" key="1">
    <citation type="submission" date="2019-07" db="EMBL/GenBank/DDBJ databases">
        <authorList>
            <person name="Weber M."/>
            <person name="Kostadinov I."/>
            <person name="Kostadinov D I."/>
        </authorList>
    </citation>
    <scope>NUCLEOTIDE SEQUENCE</scope>
    <source>
        <strain evidence="2">Gfbio:sag-sample-m06:053724c1-46a9-4a36-b237-ea2bf867836b</strain>
    </source>
</reference>
<feature type="transmembrane region" description="Helical" evidence="1">
    <location>
        <begin position="93"/>
        <end position="112"/>
    </location>
</feature>
<organism evidence="2">
    <name type="scientific">uncultured Woeseiaceae bacterium</name>
    <dbReference type="NCBI Taxonomy" id="1983305"/>
    <lineage>
        <taxon>Bacteria</taxon>
        <taxon>Pseudomonadati</taxon>
        <taxon>Pseudomonadota</taxon>
        <taxon>Gammaproteobacteria</taxon>
        <taxon>Woeseiales</taxon>
        <taxon>Woeseiaceae</taxon>
        <taxon>environmental samples</taxon>
    </lineage>
</organism>
<keyword evidence="1" id="KW-0472">Membrane</keyword>
<sequence>MNASGQIMNCEDYREAIAADPSESFEGGIAHVAACDSCNTYRAAMRALDDVIARALAIDVPELKVPDLPAIGEDDENVVNLPFRRAANISMPAWIGIAASFAVAAIIGMQFVGNGSANDQRLAAEILAHVDHEPWALKVTDVSVSDEQFARVINPAFGTMHRDLGLVSYAQTCIINGRRIPHLVIQGKHGPVTLLLMPNEMVSAPVSLIGESVNGVILPHGDGSIAIIGEREERIQDLEQRVIDSVEWSI</sequence>